<evidence type="ECO:0000313" key="2">
    <source>
        <dbReference type="EMBL" id="GIN96179.1"/>
    </source>
</evidence>
<keyword evidence="1" id="KW-1133">Transmembrane helix</keyword>
<reference evidence="2 3" key="1">
    <citation type="submission" date="2021-03" db="EMBL/GenBank/DDBJ databases">
        <title>Antimicrobial resistance genes in bacteria isolated from Japanese honey, and their potential for conferring macrolide and lincosamide resistance in the American foulbrood pathogen Paenibacillus larvae.</title>
        <authorList>
            <person name="Okamoto M."/>
            <person name="Kumagai M."/>
            <person name="Kanamori H."/>
            <person name="Takamatsu D."/>
        </authorList>
    </citation>
    <scope>NUCLEOTIDE SEQUENCE [LARGE SCALE GENOMIC DNA]</scope>
    <source>
        <strain evidence="2 3">J6TS1</strain>
    </source>
</reference>
<keyword evidence="3" id="KW-1185">Reference proteome</keyword>
<organism evidence="2 3">
    <name type="scientific">Siminovitchia terrae</name>
    <name type="common">Bacillus terrae</name>
    <dbReference type="NCBI Taxonomy" id="1914933"/>
    <lineage>
        <taxon>Bacteria</taxon>
        <taxon>Bacillati</taxon>
        <taxon>Bacillota</taxon>
        <taxon>Bacilli</taxon>
        <taxon>Bacillales</taxon>
        <taxon>Bacillaceae</taxon>
        <taxon>Siminovitchia</taxon>
    </lineage>
</organism>
<gene>
    <name evidence="2" type="ORF">J6TS1_20490</name>
</gene>
<keyword evidence="1" id="KW-0812">Transmembrane</keyword>
<sequence>MNTVYGIRYHITVIAVVMNLKKNKILNEVENAFAFKGPLKKSLYTKMQKPLMRIRVSAFLSGGFSMWMIPSG</sequence>
<dbReference type="EMBL" id="BORJ01000004">
    <property type="protein sequence ID" value="GIN96179.1"/>
    <property type="molecule type" value="Genomic_DNA"/>
</dbReference>
<feature type="transmembrane region" description="Helical" evidence="1">
    <location>
        <begin position="50"/>
        <end position="69"/>
    </location>
</feature>
<comment type="caution">
    <text evidence="2">The sequence shown here is derived from an EMBL/GenBank/DDBJ whole genome shotgun (WGS) entry which is preliminary data.</text>
</comment>
<accession>A0ABQ4KWX4</accession>
<dbReference type="Proteomes" id="UP000680670">
    <property type="component" value="Unassembled WGS sequence"/>
</dbReference>
<name>A0ABQ4KWX4_SIMTE</name>
<evidence type="ECO:0000256" key="1">
    <source>
        <dbReference type="SAM" id="Phobius"/>
    </source>
</evidence>
<protein>
    <submittedName>
        <fullName evidence="2">Uncharacterized protein</fullName>
    </submittedName>
</protein>
<evidence type="ECO:0000313" key="3">
    <source>
        <dbReference type="Proteomes" id="UP000680670"/>
    </source>
</evidence>
<keyword evidence="1" id="KW-0472">Membrane</keyword>
<proteinExistence type="predicted"/>